<dbReference type="EMBL" id="CAKLCB010000383">
    <property type="protein sequence ID" value="CAH0521770.1"/>
    <property type="molecule type" value="Genomic_DNA"/>
</dbReference>
<evidence type="ECO:0000256" key="1">
    <source>
        <dbReference type="SAM" id="MobiDB-lite"/>
    </source>
</evidence>
<accession>A0ABN8D9T2</accession>
<evidence type="ECO:0000313" key="2">
    <source>
        <dbReference type="EMBL" id="CAH0521770.1"/>
    </source>
</evidence>
<evidence type="ECO:0000313" key="3">
    <source>
        <dbReference type="Proteomes" id="UP001158986"/>
    </source>
</evidence>
<keyword evidence="3" id="KW-1185">Reference proteome</keyword>
<name>A0ABN8D9T2_9STRA</name>
<comment type="caution">
    <text evidence="2">The sequence shown here is derived from an EMBL/GenBank/DDBJ whole genome shotgun (WGS) entry which is preliminary data.</text>
</comment>
<feature type="region of interest" description="Disordered" evidence="1">
    <location>
        <begin position="1"/>
        <end position="20"/>
    </location>
</feature>
<reference evidence="2 3" key="1">
    <citation type="submission" date="2021-11" db="EMBL/GenBank/DDBJ databases">
        <authorList>
            <person name="Islam A."/>
            <person name="Islam S."/>
            <person name="Flora M.S."/>
            <person name="Rahman M."/>
            <person name="Ziaur R.M."/>
            <person name="Epstein J.H."/>
            <person name="Hassan M."/>
            <person name="Klassen M."/>
            <person name="Woodard K."/>
            <person name="Webb A."/>
            <person name="Webby R.J."/>
            <person name="El Zowalaty M.E."/>
        </authorList>
    </citation>
    <scope>NUCLEOTIDE SEQUENCE [LARGE SCALE GENOMIC DNA]</scope>
    <source>
        <strain evidence="2">Pbs1</strain>
    </source>
</reference>
<proteinExistence type="predicted"/>
<dbReference type="Proteomes" id="UP001158986">
    <property type="component" value="Unassembled WGS sequence"/>
</dbReference>
<gene>
    <name evidence="2" type="ORF">PBS001_LOCUS8212</name>
</gene>
<sequence length="147" mass="15807">MSEEYHDHQDNERFYKSTSPYARPDSIRMVSVQNNTNVELSPANLESTGLSIVGLPSDGQQGDGLVGGRLSSLDESDVEIEGIASDVSTIYSRNPSVGGASVLLPSSQVNCIKCRHEEVGGSDDFRRSEDKAEFALGANGGICHPQY</sequence>
<feature type="compositionally biased region" description="Basic and acidic residues" evidence="1">
    <location>
        <begin position="1"/>
        <end position="15"/>
    </location>
</feature>
<organism evidence="2 3">
    <name type="scientific">Peronospora belbahrii</name>
    <dbReference type="NCBI Taxonomy" id="622444"/>
    <lineage>
        <taxon>Eukaryota</taxon>
        <taxon>Sar</taxon>
        <taxon>Stramenopiles</taxon>
        <taxon>Oomycota</taxon>
        <taxon>Peronosporomycetes</taxon>
        <taxon>Peronosporales</taxon>
        <taxon>Peronosporaceae</taxon>
        <taxon>Peronospora</taxon>
    </lineage>
</organism>
<protein>
    <submittedName>
        <fullName evidence="2">Uncharacterized protein</fullName>
    </submittedName>
</protein>